<organism evidence="1 2">
    <name type="scientific">Fimbriiglobus ruber</name>
    <dbReference type="NCBI Taxonomy" id="1908690"/>
    <lineage>
        <taxon>Bacteria</taxon>
        <taxon>Pseudomonadati</taxon>
        <taxon>Planctomycetota</taxon>
        <taxon>Planctomycetia</taxon>
        <taxon>Gemmatales</taxon>
        <taxon>Gemmataceae</taxon>
        <taxon>Fimbriiglobus</taxon>
    </lineage>
</organism>
<dbReference type="OrthoDB" id="304157at2"/>
<comment type="caution">
    <text evidence="1">The sequence shown here is derived from an EMBL/GenBank/DDBJ whole genome shotgun (WGS) entry which is preliminary data.</text>
</comment>
<dbReference type="EMBL" id="NIDE01000011">
    <property type="protein sequence ID" value="OWK39140.1"/>
    <property type="molecule type" value="Genomic_DNA"/>
</dbReference>
<accession>A0A225DC24</accession>
<keyword evidence="2" id="KW-1185">Reference proteome</keyword>
<sequence>MSIDPSFLIPVGTQVVLQRPLRVPGTDESKLAGSVGEVVAAPDDNARPYLIRFVDGIELRVKFPELLVRRTDRAVEQTITPGPDVEPFVVYRVLVFLWGCSKLVGAKWMGVGYVRGSGPNS</sequence>
<protein>
    <recommendedName>
        <fullName evidence="3">DUF4926 domain-containing protein</fullName>
    </recommendedName>
</protein>
<name>A0A225DC24_9BACT</name>
<proteinExistence type="predicted"/>
<evidence type="ECO:0000313" key="2">
    <source>
        <dbReference type="Proteomes" id="UP000214646"/>
    </source>
</evidence>
<evidence type="ECO:0008006" key="3">
    <source>
        <dbReference type="Google" id="ProtNLM"/>
    </source>
</evidence>
<reference evidence="2" key="1">
    <citation type="submission" date="2017-06" db="EMBL/GenBank/DDBJ databases">
        <title>Genome analysis of Fimbriiglobus ruber SP5, the first member of the order Planctomycetales with confirmed chitinolytic capability.</title>
        <authorList>
            <person name="Ravin N.V."/>
            <person name="Rakitin A.L."/>
            <person name="Ivanova A.A."/>
            <person name="Beletsky A.V."/>
            <person name="Kulichevskaya I.S."/>
            <person name="Mardanov A.V."/>
            <person name="Dedysh S.N."/>
        </authorList>
    </citation>
    <scope>NUCLEOTIDE SEQUENCE [LARGE SCALE GENOMIC DNA]</scope>
    <source>
        <strain evidence="2">SP5</strain>
    </source>
</reference>
<gene>
    <name evidence="1" type="ORF">FRUB_06222</name>
</gene>
<dbReference type="AlphaFoldDB" id="A0A225DC24"/>
<dbReference type="RefSeq" id="WP_088257103.1">
    <property type="nucleotide sequence ID" value="NZ_NIDE01000011.1"/>
</dbReference>
<dbReference type="Proteomes" id="UP000214646">
    <property type="component" value="Unassembled WGS sequence"/>
</dbReference>
<evidence type="ECO:0000313" key="1">
    <source>
        <dbReference type="EMBL" id="OWK39140.1"/>
    </source>
</evidence>